<organism evidence="2">
    <name type="scientific">viral metagenome</name>
    <dbReference type="NCBI Taxonomy" id="1070528"/>
    <lineage>
        <taxon>unclassified sequences</taxon>
        <taxon>metagenomes</taxon>
        <taxon>organismal metagenomes</taxon>
    </lineage>
</organism>
<sequence>MNTILSAAGVFGGFTVGTSAILMASTYATCEKIDTAASFKSGAIAAAVPSLAFFLSSYFEFLRRPFVDFYTSFGIEEPMNTRVALGHILLIFLWPMIVWAFNDASTKTCVASADEMASFKSKLMDKLSKKQQKEAKNAATPPKSA</sequence>
<name>A0A6C0DTM0_9ZZZZ</name>
<dbReference type="EMBL" id="MN739658">
    <property type="protein sequence ID" value="QHT18555.1"/>
    <property type="molecule type" value="Genomic_DNA"/>
</dbReference>
<reference evidence="2" key="1">
    <citation type="journal article" date="2020" name="Nature">
        <title>Giant virus diversity and host interactions through global metagenomics.</title>
        <authorList>
            <person name="Schulz F."/>
            <person name="Roux S."/>
            <person name="Paez-Espino D."/>
            <person name="Jungbluth S."/>
            <person name="Walsh D.A."/>
            <person name="Denef V.J."/>
            <person name="McMahon K.D."/>
            <person name="Konstantinidis K.T."/>
            <person name="Eloe-Fadrosh E.A."/>
            <person name="Kyrpides N.C."/>
            <person name="Woyke T."/>
        </authorList>
    </citation>
    <scope>NUCLEOTIDE SEQUENCE</scope>
    <source>
        <strain evidence="2">GVMAG-M-3300023174-47</strain>
    </source>
</reference>
<keyword evidence="1" id="KW-1133">Transmembrane helix</keyword>
<feature type="transmembrane region" description="Helical" evidence="1">
    <location>
        <begin position="44"/>
        <end position="62"/>
    </location>
</feature>
<keyword evidence="1" id="KW-0812">Transmembrane</keyword>
<dbReference type="AlphaFoldDB" id="A0A6C0DTM0"/>
<evidence type="ECO:0000256" key="1">
    <source>
        <dbReference type="SAM" id="Phobius"/>
    </source>
</evidence>
<feature type="transmembrane region" description="Helical" evidence="1">
    <location>
        <begin position="83"/>
        <end position="101"/>
    </location>
</feature>
<keyword evidence="1" id="KW-0472">Membrane</keyword>
<proteinExistence type="predicted"/>
<protein>
    <submittedName>
        <fullName evidence="2">Uncharacterized protein</fullName>
    </submittedName>
</protein>
<accession>A0A6C0DTM0</accession>
<evidence type="ECO:0000313" key="2">
    <source>
        <dbReference type="EMBL" id="QHT18555.1"/>
    </source>
</evidence>